<dbReference type="Pfam" id="PF21316">
    <property type="entry name" value="TPPII_GBD"/>
    <property type="match status" value="1"/>
</dbReference>
<evidence type="ECO:0000313" key="3">
    <source>
        <dbReference type="Proteomes" id="UP000243006"/>
    </source>
</evidence>
<reference evidence="2 3" key="1">
    <citation type="submission" date="2015-04" db="EMBL/GenBank/DDBJ databases">
        <title>Draft genome of the roundworm Trichinella nativa.</title>
        <authorList>
            <person name="Mitreva M."/>
        </authorList>
    </citation>
    <scope>NUCLEOTIDE SEQUENCE [LARGE SCALE GENOMIC DNA]</scope>
    <source>
        <strain evidence="2 3">ISS45</strain>
    </source>
</reference>
<evidence type="ECO:0000259" key="1">
    <source>
        <dbReference type="Pfam" id="PF21316"/>
    </source>
</evidence>
<evidence type="ECO:0000313" key="2">
    <source>
        <dbReference type="EMBL" id="OUC48533.1"/>
    </source>
</evidence>
<accession>A0A1Y3ETN9</accession>
<sequence length="149" mass="16977">MYEAGPMFSVPVTVAVPLQCQEATLPTINFQRILLSPTLCRRRFLHVPKDCNWAVLSFRVEKCDPLAQMVFHSVQRVPHQSFHLNEDHKQFSLSPGIQYTHEFPVVQDRTVEICLAKYWASSGEVVLENCSISFHGIVPIPSVISWVIN</sequence>
<gene>
    <name evidence="2" type="ORF">D917_06110</name>
</gene>
<dbReference type="InterPro" id="IPR048384">
    <property type="entry name" value="TPPII_GBD"/>
</dbReference>
<protein>
    <recommendedName>
        <fullName evidence="1">Tripeptidyl-peptidase II galactose-binding domain-containing protein</fullName>
    </recommendedName>
</protein>
<dbReference type="Proteomes" id="UP000243006">
    <property type="component" value="Unassembled WGS sequence"/>
</dbReference>
<feature type="domain" description="Tripeptidyl-peptidase II galactose-binding" evidence="1">
    <location>
        <begin position="36"/>
        <end position="123"/>
    </location>
</feature>
<comment type="caution">
    <text evidence="2">The sequence shown here is derived from an EMBL/GenBank/DDBJ whole genome shotgun (WGS) entry which is preliminary data.</text>
</comment>
<organism evidence="2 3">
    <name type="scientific">Trichinella nativa</name>
    <dbReference type="NCBI Taxonomy" id="6335"/>
    <lineage>
        <taxon>Eukaryota</taxon>
        <taxon>Metazoa</taxon>
        <taxon>Ecdysozoa</taxon>
        <taxon>Nematoda</taxon>
        <taxon>Enoplea</taxon>
        <taxon>Dorylaimia</taxon>
        <taxon>Trichinellida</taxon>
        <taxon>Trichinellidae</taxon>
        <taxon>Trichinella</taxon>
    </lineage>
</organism>
<dbReference type="AlphaFoldDB" id="A0A1Y3ETN9"/>
<dbReference type="EMBL" id="LVZM01002591">
    <property type="protein sequence ID" value="OUC48533.1"/>
    <property type="molecule type" value="Genomic_DNA"/>
</dbReference>
<name>A0A1Y3ETN9_9BILA</name>
<proteinExistence type="predicted"/>